<feature type="compositionally biased region" description="Low complexity" evidence="6">
    <location>
        <begin position="1"/>
        <end position="10"/>
    </location>
</feature>
<comment type="cofactor">
    <cofactor evidence="5">
        <name>Ca(2+)</name>
        <dbReference type="ChEBI" id="CHEBI:29108"/>
    </cofactor>
    <text evidence="5">Binds 1 Ca(2+) ion per dimer.</text>
</comment>
<feature type="active site" description="Nucleophile" evidence="4">
    <location>
        <position position="338"/>
    </location>
</feature>
<evidence type="ECO:0000256" key="2">
    <source>
        <dbReference type="ARBA" id="ARBA00022801"/>
    </source>
</evidence>
<dbReference type="PANTHER" id="PTHR34218:SF4">
    <property type="entry name" value="ACYL-HOMOSERINE LACTONE ACYLASE QUIP"/>
    <property type="match status" value="1"/>
</dbReference>
<accession>A0A918X6B7</accession>
<comment type="similarity">
    <text evidence="1">Belongs to the peptidase S45 family.</text>
</comment>
<dbReference type="Gene3D" id="3.60.20.10">
    <property type="entry name" value="Glutamine Phosphoribosylpyrophosphate, subunit 1, domain 1"/>
    <property type="match status" value="1"/>
</dbReference>
<gene>
    <name evidence="8" type="ORF">GCM10010334_72320</name>
</gene>
<keyword evidence="2" id="KW-0378">Hydrolase</keyword>
<organism evidence="8 9">
    <name type="scientific">Streptomyces finlayi</name>
    <dbReference type="NCBI Taxonomy" id="67296"/>
    <lineage>
        <taxon>Bacteria</taxon>
        <taxon>Bacillati</taxon>
        <taxon>Actinomycetota</taxon>
        <taxon>Actinomycetes</taxon>
        <taxon>Kitasatosporales</taxon>
        <taxon>Streptomycetaceae</taxon>
        <taxon>Streptomyces</taxon>
    </lineage>
</organism>
<dbReference type="EMBL" id="BMVC01000020">
    <property type="protein sequence ID" value="GHD13766.1"/>
    <property type="molecule type" value="Genomic_DNA"/>
</dbReference>
<dbReference type="PANTHER" id="PTHR34218">
    <property type="entry name" value="PEPTIDASE S45 PENICILLIN AMIDASE"/>
    <property type="match status" value="1"/>
</dbReference>
<dbReference type="PIRSF" id="PIRSF001227">
    <property type="entry name" value="Pen_acylase"/>
    <property type="match status" value="1"/>
</dbReference>
<feature type="compositionally biased region" description="Low complexity" evidence="6">
    <location>
        <begin position="281"/>
        <end position="301"/>
    </location>
</feature>
<proteinExistence type="inferred from homology"/>
<dbReference type="InterPro" id="IPR002692">
    <property type="entry name" value="S45"/>
</dbReference>
<dbReference type="Gene3D" id="2.30.120.10">
    <property type="match status" value="1"/>
</dbReference>
<dbReference type="InterPro" id="IPR043146">
    <property type="entry name" value="Penicillin_amidase_N_B-knob"/>
</dbReference>
<dbReference type="AlphaFoldDB" id="A0A918X6B7"/>
<reference evidence="8" key="2">
    <citation type="submission" date="2020-09" db="EMBL/GenBank/DDBJ databases">
        <authorList>
            <person name="Sun Q."/>
            <person name="Ohkuma M."/>
        </authorList>
    </citation>
    <scope>NUCLEOTIDE SEQUENCE</scope>
    <source>
        <strain evidence="8">JCM 4637</strain>
    </source>
</reference>
<feature type="binding site" evidence="5">
    <location>
        <position position="419"/>
    </location>
    <ligand>
        <name>Ca(2+)</name>
        <dbReference type="ChEBI" id="CHEBI:29108"/>
    </ligand>
</feature>
<protein>
    <submittedName>
        <fullName evidence="8">Penicillin amidase</fullName>
    </submittedName>
</protein>
<dbReference type="GO" id="GO:0046872">
    <property type="term" value="F:metal ion binding"/>
    <property type="evidence" value="ECO:0007669"/>
    <property type="project" value="UniProtKB-KW"/>
</dbReference>
<feature type="region of interest" description="Disordered" evidence="6">
    <location>
        <begin position="1"/>
        <end position="47"/>
    </location>
</feature>
<keyword evidence="7" id="KW-0812">Transmembrane</keyword>
<name>A0A918X6B7_9ACTN</name>
<keyword evidence="5" id="KW-0479">Metal-binding</keyword>
<keyword evidence="5" id="KW-0106">Calcium</keyword>
<dbReference type="InterPro" id="IPR043147">
    <property type="entry name" value="Penicillin_amidase_A-knob"/>
</dbReference>
<feature type="transmembrane region" description="Helical" evidence="7">
    <location>
        <begin position="52"/>
        <end position="77"/>
    </location>
</feature>
<dbReference type="CDD" id="cd03747">
    <property type="entry name" value="Ntn_PGA_like"/>
    <property type="match status" value="1"/>
</dbReference>
<evidence type="ECO:0000256" key="3">
    <source>
        <dbReference type="ARBA" id="ARBA00023145"/>
    </source>
</evidence>
<dbReference type="InterPro" id="IPR029055">
    <property type="entry name" value="Ntn_hydrolases_N"/>
</dbReference>
<feature type="region of interest" description="Disordered" evidence="6">
    <location>
        <begin position="281"/>
        <end position="303"/>
    </location>
</feature>
<dbReference type="RefSeq" id="WP_189827880.1">
    <property type="nucleotide sequence ID" value="NZ_BMVC01000020.1"/>
</dbReference>
<dbReference type="InterPro" id="IPR023343">
    <property type="entry name" value="Penicillin_amidase_dom1"/>
</dbReference>
<dbReference type="Gene3D" id="1.10.439.10">
    <property type="entry name" value="Penicillin Amidohydrolase, domain 1"/>
    <property type="match status" value="1"/>
</dbReference>
<reference evidence="8" key="1">
    <citation type="journal article" date="2014" name="Int. J. Syst. Evol. Microbiol.">
        <title>Complete genome sequence of Corynebacterium casei LMG S-19264T (=DSM 44701T), isolated from a smear-ripened cheese.</title>
        <authorList>
            <consortium name="US DOE Joint Genome Institute (JGI-PGF)"/>
            <person name="Walter F."/>
            <person name="Albersmeier A."/>
            <person name="Kalinowski J."/>
            <person name="Ruckert C."/>
        </authorList>
    </citation>
    <scope>NUCLEOTIDE SEQUENCE</scope>
    <source>
        <strain evidence="8">JCM 4637</strain>
    </source>
</reference>
<evidence type="ECO:0000313" key="9">
    <source>
        <dbReference type="Proteomes" id="UP000638353"/>
    </source>
</evidence>
<dbReference type="GO" id="GO:0017000">
    <property type="term" value="P:antibiotic biosynthetic process"/>
    <property type="evidence" value="ECO:0007669"/>
    <property type="project" value="InterPro"/>
</dbReference>
<keyword evidence="7" id="KW-1133">Transmembrane helix</keyword>
<dbReference type="InterPro" id="IPR014395">
    <property type="entry name" value="Pen/GL7ACA/AHL_acylase"/>
</dbReference>
<evidence type="ECO:0000256" key="4">
    <source>
        <dbReference type="PIRSR" id="PIRSR001227-1"/>
    </source>
</evidence>
<feature type="compositionally biased region" description="Low complexity" evidence="6">
    <location>
        <begin position="19"/>
        <end position="31"/>
    </location>
</feature>
<dbReference type="Gene3D" id="1.10.1400.10">
    <property type="match status" value="1"/>
</dbReference>
<evidence type="ECO:0000256" key="1">
    <source>
        <dbReference type="ARBA" id="ARBA00006586"/>
    </source>
</evidence>
<comment type="caution">
    <text evidence="8">The sequence shown here is derived from an EMBL/GenBank/DDBJ whole genome shotgun (WGS) entry which is preliminary data.</text>
</comment>
<keyword evidence="3" id="KW-0865">Zymogen</keyword>
<dbReference type="SUPFAM" id="SSF56235">
    <property type="entry name" value="N-terminal nucleophile aminohydrolases (Ntn hydrolases)"/>
    <property type="match status" value="1"/>
</dbReference>
<dbReference type="Pfam" id="PF01804">
    <property type="entry name" value="Penicil_amidase"/>
    <property type="match status" value="1"/>
</dbReference>
<dbReference type="Proteomes" id="UP000638353">
    <property type="component" value="Unassembled WGS sequence"/>
</dbReference>
<evidence type="ECO:0000256" key="5">
    <source>
        <dbReference type="PIRSR" id="PIRSR001227-2"/>
    </source>
</evidence>
<evidence type="ECO:0000256" key="7">
    <source>
        <dbReference type="SAM" id="Phobius"/>
    </source>
</evidence>
<sequence>MTVQTDTAAPDDPRPDPEPAAQAPAETPAEPSADEERPAPAPPTRRRRLRRILVRTAVGLTALVLLAVGGVSGYAYWTVQRALPELSGTVGLPGLQGEARIVRDASGIPQIYADSAHDLFLAQGYAMAQERFWQMDTQRHVTSGRLAEMFGPSQVQTDKVARTFGWYRVAEQEVKMLKPETRAYLTAFSAGVNAYLEQHEGAELSVEYPVLGFVSGDYRPEPWTPADSVSWLKTMAWNLNTGMIDQFQQAMLAAKLPAGAVDDLFPGYDYARWSPIVPDGDPAAGTANPATPATPASASAPVAPPAVPAGASAALADSAKVREVLAAVLGPQGIGIGSNSWVVSGSRTTTGKPLLENDPHLTPSLPGVWYQVGLHCNRVGPACPYDVTGFTFAGMPGVVVGHNGKISWGVTDLGAADSDLFVEKVRGDTYEHEGEQKPLTVRRERIKVAGGPAVDLTVRSTGHGPLISDVLKSADEVAERGKVPGVPPRGPGEDYAVAMQWTALDPAPTLDALFALNRAGNWDEFRAAAKVFASPVQNMIYADTAGNIGYQTPGRIPVRKAGDGRRPVPGWTGAYDWTGYLPFEKLPTRFNPPEGYIVTANNAVVGPKYPYLIGSNWGTGYRSQRIAHLIESGGKLDVAAMERISQDSWNGNAANLVPRLLRTEVGENAEQARELLRGWDFGQGVDSAPAAYFNTVWRTLLKNAFTDRLSRAGVKEYAYPDGGGRWFDVVRALLDEPDSVWWTSATDPKVRGRDAMLRQAMEQAADELRGRLGEDPRAWRWGALHTLTLENPTLGTAGPAPLKWLLNADPVEVGGGTDSVLANGWNPQEGFEVIWVPSMRMVVDMADVERSRWINLTGASGHAGADTYTDQIRPWADGGSLPWPYGKAAVDAAARDRLRLTP</sequence>
<evidence type="ECO:0000256" key="6">
    <source>
        <dbReference type="SAM" id="MobiDB-lite"/>
    </source>
</evidence>
<dbReference type="GO" id="GO:0016811">
    <property type="term" value="F:hydrolase activity, acting on carbon-nitrogen (but not peptide) bonds, in linear amides"/>
    <property type="evidence" value="ECO:0007669"/>
    <property type="project" value="InterPro"/>
</dbReference>
<keyword evidence="7" id="KW-0472">Membrane</keyword>
<evidence type="ECO:0000313" key="8">
    <source>
        <dbReference type="EMBL" id="GHD13766.1"/>
    </source>
</evidence>